<feature type="transmembrane region" description="Helical" evidence="8">
    <location>
        <begin position="54"/>
        <end position="73"/>
    </location>
</feature>
<feature type="transmembrane region" description="Helical" evidence="8">
    <location>
        <begin position="163"/>
        <end position="183"/>
    </location>
</feature>
<keyword evidence="3" id="KW-1003">Cell membrane</keyword>
<dbReference type="GO" id="GO:0005886">
    <property type="term" value="C:plasma membrane"/>
    <property type="evidence" value="ECO:0007669"/>
    <property type="project" value="UniProtKB-SubCell"/>
</dbReference>
<feature type="transmembrane region" description="Helical" evidence="8">
    <location>
        <begin position="324"/>
        <end position="345"/>
    </location>
</feature>
<feature type="transmembrane region" description="Helical" evidence="8">
    <location>
        <begin position="128"/>
        <end position="151"/>
    </location>
</feature>
<organism evidence="9 10">
    <name type="scientific">Xylanimonas protaetiae</name>
    <dbReference type="NCBI Taxonomy" id="2509457"/>
    <lineage>
        <taxon>Bacteria</taxon>
        <taxon>Bacillati</taxon>
        <taxon>Actinomycetota</taxon>
        <taxon>Actinomycetes</taxon>
        <taxon>Micrococcales</taxon>
        <taxon>Promicromonosporaceae</taxon>
        <taxon>Xylanimonas</taxon>
    </lineage>
</organism>
<evidence type="ECO:0000256" key="3">
    <source>
        <dbReference type="ARBA" id="ARBA00022475"/>
    </source>
</evidence>
<evidence type="ECO:0000256" key="7">
    <source>
        <dbReference type="ARBA" id="ARBA00049663"/>
    </source>
</evidence>
<evidence type="ECO:0000313" key="10">
    <source>
        <dbReference type="Proteomes" id="UP000292118"/>
    </source>
</evidence>
<feature type="transmembrane region" description="Helical" evidence="8">
    <location>
        <begin position="203"/>
        <end position="223"/>
    </location>
</feature>
<feature type="transmembrane region" description="Helical" evidence="8">
    <location>
        <begin position="447"/>
        <end position="471"/>
    </location>
</feature>
<dbReference type="InterPro" id="IPR003474">
    <property type="entry name" value="Glcn_transporter"/>
</dbReference>
<evidence type="ECO:0000256" key="5">
    <source>
        <dbReference type="ARBA" id="ARBA00022989"/>
    </source>
</evidence>
<comment type="subcellular location">
    <subcellularLocation>
        <location evidence="1">Cell membrane</location>
        <topology evidence="1">Multi-pass membrane protein</topology>
    </subcellularLocation>
</comment>
<feature type="transmembrane region" description="Helical" evidence="8">
    <location>
        <begin position="410"/>
        <end position="427"/>
    </location>
</feature>
<proteinExistence type="inferred from homology"/>
<keyword evidence="2" id="KW-0813">Transport</keyword>
<dbReference type="PIRSF" id="PIRSF002746">
    <property type="entry name" value="Gluconate_transporter"/>
    <property type="match status" value="1"/>
</dbReference>
<dbReference type="Pfam" id="PF02447">
    <property type="entry name" value="GntP_permease"/>
    <property type="match status" value="1"/>
</dbReference>
<dbReference type="AlphaFoldDB" id="A0A4P6F8P8"/>
<evidence type="ECO:0000256" key="4">
    <source>
        <dbReference type="ARBA" id="ARBA00022692"/>
    </source>
</evidence>
<evidence type="ECO:0000256" key="1">
    <source>
        <dbReference type="ARBA" id="ARBA00004651"/>
    </source>
</evidence>
<evidence type="ECO:0000256" key="2">
    <source>
        <dbReference type="ARBA" id="ARBA00022448"/>
    </source>
</evidence>
<accession>A0A4P6F8P8</accession>
<dbReference type="RefSeq" id="WP_129187068.1">
    <property type="nucleotide sequence ID" value="NZ_CP035493.1"/>
</dbReference>
<evidence type="ECO:0000256" key="6">
    <source>
        <dbReference type="ARBA" id="ARBA00023136"/>
    </source>
</evidence>
<dbReference type="NCBIfam" id="TIGR00791">
    <property type="entry name" value="gntP"/>
    <property type="match status" value="1"/>
</dbReference>
<dbReference type="EMBL" id="CP035493">
    <property type="protein sequence ID" value="QAY69677.1"/>
    <property type="molecule type" value="Genomic_DNA"/>
</dbReference>
<keyword evidence="4 8" id="KW-0812">Transmembrane</keyword>
<dbReference type="PANTHER" id="PTHR30354:SF22">
    <property type="entry name" value="HIGH-AFFINITY GLUCONATE TRANSPORTER"/>
    <property type="match status" value="1"/>
</dbReference>
<protein>
    <submittedName>
        <fullName evidence="9">Gluconate transporter</fullName>
    </submittedName>
</protein>
<dbReference type="PANTHER" id="PTHR30354">
    <property type="entry name" value="GNT FAMILY GLUCONATE TRANSPORTER"/>
    <property type="match status" value="1"/>
</dbReference>
<keyword evidence="6 8" id="KW-0472">Membrane</keyword>
<dbReference type="GO" id="GO:0015128">
    <property type="term" value="F:gluconate transmembrane transporter activity"/>
    <property type="evidence" value="ECO:0007669"/>
    <property type="project" value="InterPro"/>
</dbReference>
<dbReference type="KEGG" id="xya:ET471_06160"/>
<name>A0A4P6F8P8_9MICO</name>
<dbReference type="Proteomes" id="UP000292118">
    <property type="component" value="Chromosome"/>
</dbReference>
<feature type="transmembrane region" description="Helical" evidence="8">
    <location>
        <begin position="255"/>
        <end position="275"/>
    </location>
</feature>
<keyword evidence="5 8" id="KW-1133">Transmembrane helix</keyword>
<feature type="transmembrane region" description="Helical" evidence="8">
    <location>
        <begin position="374"/>
        <end position="398"/>
    </location>
</feature>
<evidence type="ECO:0000256" key="8">
    <source>
        <dbReference type="SAM" id="Phobius"/>
    </source>
</evidence>
<evidence type="ECO:0000313" key="9">
    <source>
        <dbReference type="EMBL" id="QAY69677.1"/>
    </source>
</evidence>
<dbReference type="OrthoDB" id="4325159at2"/>
<comment type="similarity">
    <text evidence="7">Belongs to the GntP permease family.</text>
</comment>
<feature type="transmembrane region" description="Helical" evidence="8">
    <location>
        <begin position="31"/>
        <end position="49"/>
    </location>
</feature>
<gene>
    <name evidence="9" type="ORF">ET471_06160</name>
</gene>
<reference evidence="9 10" key="1">
    <citation type="submission" date="2019-01" db="EMBL/GenBank/DDBJ databases">
        <title>Genome sequencing of strain FW10M-9.</title>
        <authorList>
            <person name="Heo J."/>
            <person name="Kim S.-J."/>
            <person name="Kim J.-S."/>
            <person name="Hong S.-B."/>
            <person name="Kwon S.-W."/>
        </authorList>
    </citation>
    <scope>NUCLEOTIDE SEQUENCE [LARGE SCALE GENOMIC DNA]</scope>
    <source>
        <strain evidence="9 10">FW10M-9</strain>
    </source>
</reference>
<keyword evidence="10" id="KW-1185">Reference proteome</keyword>
<feature type="transmembrane region" description="Helical" evidence="8">
    <location>
        <begin position="295"/>
        <end position="312"/>
    </location>
</feature>
<sequence>MLTPATTLAAALPAGLRLADAAEPTASTTRLVIAAVVGIVAIVALIVWAKLHPFLALVIGSGVLAVVAGTDLVDAFGSFTTGLGSTVGGVGVLIALGAIIGKLLIDSGGADQIVDTILARTPAQRVPWALAFIAFIVGIPLFFEVGVVLLIPVVMLVARRAKVSPILVGIPALAGLSALHGLVPPHPGPLLAIDALNADLGRTLGLGLLVAIPTVIVSGPVLAKILVRWVHLDPPTTVLGVPDTAPDEERRRPSFWVSIGVVLLPVLLMLVRAVLEITHTETTTVGSAFEFLGEPLVALLVTALVSLLAFGTGVGRTRAQLSDLVGASFLPIAGILLIVGAGGGFKQTLVDSGVGQVIADGITSAHLDPLLAGWLVAVLIRVATGSATVATITAAGIMAPIAAGLDPTHAALMVLVIGAGSVFLSHVNDAGFWLVKEYFGMTVGQTFKTWSLMETVLSVVAGGVVMLLGLVV</sequence>